<evidence type="ECO:0000256" key="1">
    <source>
        <dbReference type="PROSITE-ProRule" id="PRU00339"/>
    </source>
</evidence>
<proteinExistence type="predicted"/>
<comment type="caution">
    <text evidence="4">The sequence shown here is derived from an EMBL/GenBank/DDBJ whole genome shotgun (WGS) entry which is preliminary data.</text>
</comment>
<evidence type="ECO:0000256" key="2">
    <source>
        <dbReference type="SAM" id="Phobius"/>
    </source>
</evidence>
<reference evidence="4 5" key="1">
    <citation type="submission" date="2014-11" db="EMBL/GenBank/DDBJ databases">
        <title>Tamlana sedimentorum sp. nov., isolated from shallow sand sediments of the Sea of Japan.</title>
        <authorList>
            <person name="Romanenko L.A."/>
        </authorList>
    </citation>
    <scope>NUCLEOTIDE SEQUENCE [LARGE SCALE GENOMIC DNA]</scope>
    <source>
        <strain evidence="4 5">JCM 19808</strain>
    </source>
</reference>
<dbReference type="SUPFAM" id="SSF48452">
    <property type="entry name" value="TPR-like"/>
    <property type="match status" value="1"/>
</dbReference>
<keyword evidence="1" id="KW-0802">TPR repeat</keyword>
<dbReference type="STRING" id="1435349.PW52_11870"/>
<protein>
    <recommendedName>
        <fullName evidence="3">Tetratricopeptide repeat protein 21A/21B fifth ARM repeats domain-containing protein</fullName>
    </recommendedName>
</protein>
<keyword evidence="5" id="KW-1185">Reference proteome</keyword>
<organism evidence="4 5">
    <name type="scientific">Neotamlana sedimentorum</name>
    <dbReference type="NCBI Taxonomy" id="1435349"/>
    <lineage>
        <taxon>Bacteria</taxon>
        <taxon>Pseudomonadati</taxon>
        <taxon>Bacteroidota</taxon>
        <taxon>Flavobacteriia</taxon>
        <taxon>Flavobacteriales</taxon>
        <taxon>Flavobacteriaceae</taxon>
        <taxon>Neotamlana</taxon>
    </lineage>
</organism>
<dbReference type="Pfam" id="PF25064">
    <property type="entry name" value="ARM_TT21_5th"/>
    <property type="match status" value="1"/>
</dbReference>
<accession>A0A0D7W8N5</accession>
<dbReference type="Gene3D" id="1.25.40.10">
    <property type="entry name" value="Tetratricopeptide repeat domain"/>
    <property type="match status" value="1"/>
</dbReference>
<evidence type="ECO:0000313" key="4">
    <source>
        <dbReference type="EMBL" id="KJD35048.1"/>
    </source>
</evidence>
<dbReference type="InterPro" id="IPR056835">
    <property type="entry name" value="ARM_TT21_5th"/>
</dbReference>
<keyword evidence="2" id="KW-0472">Membrane</keyword>
<dbReference type="InterPro" id="IPR019734">
    <property type="entry name" value="TPR_rpt"/>
</dbReference>
<dbReference type="AlphaFoldDB" id="A0A0D7W8N5"/>
<evidence type="ECO:0000313" key="5">
    <source>
        <dbReference type="Proteomes" id="UP000032578"/>
    </source>
</evidence>
<feature type="repeat" description="TPR" evidence="1">
    <location>
        <begin position="81"/>
        <end position="114"/>
    </location>
</feature>
<gene>
    <name evidence="4" type="ORF">PW52_11870</name>
</gene>
<feature type="transmembrane region" description="Helical" evidence="2">
    <location>
        <begin position="23"/>
        <end position="43"/>
    </location>
</feature>
<name>A0A0D7W8N5_9FLAO</name>
<dbReference type="PROSITE" id="PS50005">
    <property type="entry name" value="TPR"/>
    <property type="match status" value="1"/>
</dbReference>
<keyword evidence="2" id="KW-0812">Transmembrane</keyword>
<dbReference type="PATRIC" id="fig|1435349.4.peg.3369"/>
<dbReference type="RefSeq" id="WP_044633177.1">
    <property type="nucleotide sequence ID" value="NZ_JTDW01000008.1"/>
</dbReference>
<sequence>MYYLILALQGYCIYHMVKNRTPYYWVFLILFLPVIGCIIYLVTQVYNKRDAEKITSDITNIINPTKKIKDLENKLAFSETYQNRIDLADAFLEIKDYNNAISHYKEALKDTSQNNFYATTQLINAYFRIDDFENIIAYAETIKHQSEFKKSKSQFYYGMALKHLNKIEEAEINLKAIDIRYSFYEERLALAKFLFDIKKETEAKEILNEIYNESRHMTKTNKRLYKSTIIDVEKLIKELN</sequence>
<dbReference type="OrthoDB" id="794036at2"/>
<dbReference type="EMBL" id="JTDW01000008">
    <property type="protein sequence ID" value="KJD35048.1"/>
    <property type="molecule type" value="Genomic_DNA"/>
</dbReference>
<dbReference type="InterPro" id="IPR014562">
    <property type="entry name" value="UCP030959_TPR_rpt-cont"/>
</dbReference>
<keyword evidence="2" id="KW-1133">Transmembrane helix</keyword>
<dbReference type="PIRSF" id="PIRSF030959">
    <property type="entry name" value="UCP030959"/>
    <property type="match status" value="1"/>
</dbReference>
<dbReference type="Proteomes" id="UP000032578">
    <property type="component" value="Unassembled WGS sequence"/>
</dbReference>
<dbReference type="InterPro" id="IPR011990">
    <property type="entry name" value="TPR-like_helical_dom_sf"/>
</dbReference>
<feature type="domain" description="Tetratricopeptide repeat protein 21A/21B fifth ARM repeats" evidence="3">
    <location>
        <begin position="87"/>
        <end position="170"/>
    </location>
</feature>
<evidence type="ECO:0000259" key="3">
    <source>
        <dbReference type="Pfam" id="PF25064"/>
    </source>
</evidence>